<proteinExistence type="predicted"/>
<dbReference type="EMBL" id="CP081303">
    <property type="protein sequence ID" value="QZE15051.1"/>
    <property type="molecule type" value="Genomic_DNA"/>
</dbReference>
<evidence type="ECO:0000313" key="2">
    <source>
        <dbReference type="Proteomes" id="UP000826212"/>
    </source>
</evidence>
<name>A0AC61NHD7_9BACT</name>
<dbReference type="Proteomes" id="UP000826212">
    <property type="component" value="Chromosome"/>
</dbReference>
<reference evidence="1" key="1">
    <citation type="submission" date="2021-08" db="EMBL/GenBank/DDBJ databases">
        <title>Novel anaerobic bacterium isolated from sea squirt in East Sea, Republic of Korea.</title>
        <authorList>
            <person name="Nguyen T.H."/>
            <person name="Li Z."/>
            <person name="Lee Y.-J."/>
            <person name="Ko J."/>
            <person name="Kim S.-G."/>
        </authorList>
    </citation>
    <scope>NUCLEOTIDE SEQUENCE</scope>
    <source>
        <strain evidence="1">KCTC 25031</strain>
    </source>
</reference>
<protein>
    <submittedName>
        <fullName evidence="1">TolC family protein</fullName>
    </submittedName>
</protein>
<keyword evidence="2" id="KW-1185">Reference proteome</keyword>
<gene>
    <name evidence="1" type="ORF">K4L44_04275</name>
</gene>
<sequence>MFDIEKVKNNLSLNITSVFLELLFYDELIKNNSAQIEQTIDQVAIAKELVNSGIKTESYLLDFFTQMAQDSLNLVVSKNAYQSKLIDLIQLLDIKDTHGFDIIIPKNLKLLPKANKAVDDYYNIALTVLPEIKSAQYRLQNAESNVKYIKGNRLPSLSFEGYCGTNYSSNSTLFNQHGEAIDYLYYNQLNDNINMYFGLRLTIPIFSRFSIRNSVNIAKINSSKMATNIQLTKQNVYQEVQKVYYDFIAAKEQMMFEKKLLDASELSFYHANEKLKAGIISVYDYGTVKTQLIKVTSKYLQAKYKYIFKMKMLDFYTGVPISLEN</sequence>
<accession>A0AC61NHD7</accession>
<organism evidence="1 2">
    <name type="scientific">Halosquirtibacter laminarini</name>
    <dbReference type="NCBI Taxonomy" id="3374600"/>
    <lineage>
        <taxon>Bacteria</taxon>
        <taxon>Pseudomonadati</taxon>
        <taxon>Bacteroidota</taxon>
        <taxon>Bacteroidia</taxon>
        <taxon>Marinilabiliales</taxon>
        <taxon>Prolixibacteraceae</taxon>
        <taxon>Halosquirtibacter</taxon>
    </lineage>
</organism>
<evidence type="ECO:0000313" key="1">
    <source>
        <dbReference type="EMBL" id="QZE15051.1"/>
    </source>
</evidence>